<evidence type="ECO:0000256" key="2">
    <source>
        <dbReference type="ARBA" id="ARBA00022670"/>
    </source>
</evidence>
<dbReference type="STRING" id="4999.A0A1Y1UK18"/>
<dbReference type="PIRSF" id="PIRSF037217">
    <property type="entry name" value="Carboxypeptidase_S"/>
    <property type="match status" value="1"/>
</dbReference>
<proteinExistence type="inferred from homology"/>
<dbReference type="GO" id="GO:0004181">
    <property type="term" value="F:metallocarboxypeptidase activity"/>
    <property type="evidence" value="ECO:0007669"/>
    <property type="project" value="InterPro"/>
</dbReference>
<feature type="binding site" evidence="7">
    <location>
        <position position="207"/>
    </location>
    <ligand>
        <name>Zn(2+)</name>
        <dbReference type="ChEBI" id="CHEBI:29105"/>
        <label>2</label>
    </ligand>
</feature>
<dbReference type="InterPro" id="IPR002933">
    <property type="entry name" value="Peptidase_M20"/>
</dbReference>
<keyword evidence="2" id="KW-0645">Protease</keyword>
<feature type="active site" evidence="6">
    <location>
        <position position="172"/>
    </location>
</feature>
<dbReference type="Pfam" id="PF07687">
    <property type="entry name" value="M20_dimer"/>
    <property type="match status" value="1"/>
</dbReference>
<dbReference type="Pfam" id="PF01546">
    <property type="entry name" value="Peptidase_M20"/>
    <property type="match status" value="1"/>
</dbReference>
<dbReference type="GO" id="GO:0046872">
    <property type="term" value="F:metal ion binding"/>
    <property type="evidence" value="ECO:0007669"/>
    <property type="project" value="UniProtKB-KW"/>
</dbReference>
<dbReference type="SUPFAM" id="SSF53187">
    <property type="entry name" value="Zn-dependent exopeptidases"/>
    <property type="match status" value="1"/>
</dbReference>
<dbReference type="Gene3D" id="3.40.630.10">
    <property type="entry name" value="Zn peptidases"/>
    <property type="match status" value="1"/>
</dbReference>
<evidence type="ECO:0000313" key="10">
    <source>
        <dbReference type="Proteomes" id="UP000193218"/>
    </source>
</evidence>
<dbReference type="Gene3D" id="1.10.150.900">
    <property type="match status" value="1"/>
</dbReference>
<evidence type="ECO:0000256" key="3">
    <source>
        <dbReference type="ARBA" id="ARBA00022723"/>
    </source>
</evidence>
<evidence type="ECO:0000256" key="7">
    <source>
        <dbReference type="PIRSR" id="PIRSR037217-2"/>
    </source>
</evidence>
<dbReference type="Proteomes" id="UP000193218">
    <property type="component" value="Unassembled WGS sequence"/>
</dbReference>
<accession>A0A1Y1UK18</accession>
<dbReference type="Gene3D" id="3.30.70.360">
    <property type="match status" value="1"/>
</dbReference>
<reference evidence="9 10" key="1">
    <citation type="submission" date="2017-03" db="EMBL/GenBank/DDBJ databases">
        <title>Widespread Adenine N6-methylation of Active Genes in Fungi.</title>
        <authorList>
            <consortium name="DOE Joint Genome Institute"/>
            <person name="Mondo S.J."/>
            <person name="Dannebaum R.O."/>
            <person name="Kuo R.C."/>
            <person name="Louie K.B."/>
            <person name="Bewick A.J."/>
            <person name="Labutti K."/>
            <person name="Haridas S."/>
            <person name="Kuo A."/>
            <person name="Salamov A."/>
            <person name="Ahrendt S.R."/>
            <person name="Lau R."/>
            <person name="Bowen B.P."/>
            <person name="Lipzen A."/>
            <person name="Sullivan W."/>
            <person name="Andreopoulos W.B."/>
            <person name="Clum A."/>
            <person name="Lindquist E."/>
            <person name="Daum C."/>
            <person name="Northen T.R."/>
            <person name="Ramamoorthy G."/>
            <person name="Schmitz R.J."/>
            <person name="Gryganskyi A."/>
            <person name="Culley D."/>
            <person name="Magnuson J."/>
            <person name="James T.Y."/>
            <person name="O'Malley M.A."/>
            <person name="Stajich J.E."/>
            <person name="Spatafora J.W."/>
            <person name="Visel A."/>
            <person name="Grigoriev I.V."/>
        </authorList>
    </citation>
    <scope>NUCLEOTIDE SEQUENCE [LARGE SCALE GENOMIC DNA]</scope>
    <source>
        <strain evidence="9 10">NRRL Y-17943</strain>
    </source>
</reference>
<comment type="caution">
    <text evidence="9">The sequence shown here is derived from an EMBL/GenBank/DDBJ whole genome shotgun (WGS) entry which is preliminary data.</text>
</comment>
<keyword evidence="5 7" id="KW-0862">Zinc</keyword>
<feature type="binding site" evidence="7">
    <location>
        <position position="170"/>
    </location>
    <ligand>
        <name>Zn(2+)</name>
        <dbReference type="ChEBI" id="CHEBI:29105"/>
        <label>2</label>
    </ligand>
</feature>
<feature type="binding site" evidence="7">
    <location>
        <position position="584"/>
    </location>
    <ligand>
        <name>Zn(2+)</name>
        <dbReference type="ChEBI" id="CHEBI:29105"/>
        <label>1</label>
    </ligand>
</feature>
<dbReference type="GeneID" id="33557097"/>
<evidence type="ECO:0000259" key="8">
    <source>
        <dbReference type="Pfam" id="PF07687"/>
    </source>
</evidence>
<comment type="similarity">
    <text evidence="1">Belongs to the peptidase M20A family.</text>
</comment>
<dbReference type="InterPro" id="IPR001261">
    <property type="entry name" value="ArgE/DapE_CS"/>
</dbReference>
<keyword evidence="4" id="KW-0378">Hydrolase</keyword>
<evidence type="ECO:0000256" key="5">
    <source>
        <dbReference type="ARBA" id="ARBA00022833"/>
    </source>
</evidence>
<dbReference type="PROSITE" id="PS00759">
    <property type="entry name" value="ARGE_DAPE_CPG2_2"/>
    <property type="match status" value="1"/>
</dbReference>
<feature type="binding site" evidence="7">
    <location>
        <position position="207"/>
    </location>
    <ligand>
        <name>Zn(2+)</name>
        <dbReference type="ChEBI" id="CHEBI:29105"/>
        <label>1</label>
    </ligand>
</feature>
<organism evidence="9 10">
    <name type="scientific">Kockovaella imperatae</name>
    <dbReference type="NCBI Taxonomy" id="4999"/>
    <lineage>
        <taxon>Eukaryota</taxon>
        <taxon>Fungi</taxon>
        <taxon>Dikarya</taxon>
        <taxon>Basidiomycota</taxon>
        <taxon>Agaricomycotina</taxon>
        <taxon>Tremellomycetes</taxon>
        <taxon>Tremellales</taxon>
        <taxon>Cuniculitremaceae</taxon>
        <taxon>Kockovaella</taxon>
    </lineage>
</organism>
<dbReference type="PROSITE" id="PS00758">
    <property type="entry name" value="ARGE_DAPE_CPG2_1"/>
    <property type="match status" value="1"/>
</dbReference>
<keyword evidence="10" id="KW-1185">Reference proteome</keyword>
<dbReference type="SUPFAM" id="SSF55031">
    <property type="entry name" value="Bacterial exopeptidase dimerisation domain"/>
    <property type="match status" value="1"/>
</dbReference>
<evidence type="ECO:0000256" key="4">
    <source>
        <dbReference type="ARBA" id="ARBA00022801"/>
    </source>
</evidence>
<gene>
    <name evidence="9" type="ORF">BD324DRAFT_620480</name>
</gene>
<evidence type="ECO:0000256" key="1">
    <source>
        <dbReference type="ARBA" id="ARBA00006247"/>
    </source>
</evidence>
<feature type="active site" description="Proton acceptor" evidence="6">
    <location>
        <position position="242"/>
    </location>
</feature>
<feature type="binding site" evidence="7">
    <location>
        <position position="243"/>
    </location>
    <ligand>
        <name>Zn(2+)</name>
        <dbReference type="ChEBI" id="CHEBI:29105"/>
        <label>1</label>
    </ligand>
</feature>
<evidence type="ECO:0000256" key="6">
    <source>
        <dbReference type="PIRSR" id="PIRSR037217-1"/>
    </source>
</evidence>
<dbReference type="InterPro" id="IPR011650">
    <property type="entry name" value="Peptidase_M20_dimer"/>
</dbReference>
<sequence length="615" mass="67492">MGSSAEYSSLPTASTQPQKKDKQWYRPLLAITAIFLLARFGSIPQIISESTEIFGHGHKHHKDAGSSGCQQAEPILPKSLDVSSLVEGQDDRIIEWLGGSVRIPTEIFDVMGEVGEDPRWDIFYKHAEYLEKAYPLIHQHLKRTRVMTHALIYEWIGSDPDLKPLLLTGHQDVVPVLNATRGLWSHDPFGGEYDAKNGRIWGRGSADDKSGVIGMMSAIELLLESGKFTPSRTVVLALGIDEETGGKVGAYNLGLWIEAKYGKDSMAMLVDEGNGLHEMWGQLYAAPAVAEKGYLDVEITVQTKGGHSSVPPEHSGIGYTAELVRALERNPHKPKLLESSPLVSGMVCYANTAPEMPTKLKKSVRKLEKSMSKKGAKADTKALKDVEEWFVSGSLEDHSLPRGLGKAMVSTTQAIDIINGGLKINALPEVVTTVVNHRINIASSVEELQQHLIKTLSPVAEEYNLALEAFGKDIELKGCPYMMANPSGKVILAEAFNSSLNPAPISPFTTEDAAWRLLAGTSRGIYSSRPGANLNEVEAAKELYFSPSMSTGNTDTKRYWNLTRNIYRFAYSPPDDPSFPTNAHTVDESVSAKSFVEEVRWFAALIVNVDESREV</sequence>
<dbReference type="PANTHER" id="PTHR45962">
    <property type="entry name" value="N-FATTY-ACYL-AMINO ACID SYNTHASE/HYDROLASE PM20D1"/>
    <property type="match status" value="1"/>
</dbReference>
<dbReference type="CDD" id="cd05674">
    <property type="entry name" value="M20_yscS"/>
    <property type="match status" value="1"/>
</dbReference>
<feature type="domain" description="Peptidase M20 dimerisation" evidence="8">
    <location>
        <begin position="289"/>
        <end position="463"/>
    </location>
</feature>
<feature type="binding site" evidence="7">
    <location>
        <position position="271"/>
    </location>
    <ligand>
        <name>Zn(2+)</name>
        <dbReference type="ChEBI" id="CHEBI:29105"/>
        <label>2</label>
    </ligand>
</feature>
<dbReference type="InterPro" id="IPR036264">
    <property type="entry name" value="Bact_exopeptidase_dim_dom"/>
</dbReference>
<dbReference type="OrthoDB" id="3064516at2759"/>
<dbReference type="RefSeq" id="XP_021872261.1">
    <property type="nucleotide sequence ID" value="XM_022015289.1"/>
</dbReference>
<protein>
    <recommendedName>
        <fullName evidence="8">Peptidase M20 dimerisation domain-containing protein</fullName>
    </recommendedName>
</protein>
<evidence type="ECO:0000313" key="9">
    <source>
        <dbReference type="EMBL" id="ORX38339.1"/>
    </source>
</evidence>
<dbReference type="AlphaFoldDB" id="A0A1Y1UK18"/>
<name>A0A1Y1UK18_9TREE</name>
<dbReference type="PANTHER" id="PTHR45962:SF1">
    <property type="entry name" value="N-FATTY-ACYL-AMINO ACID SYNTHASE_HYDROLASE PM20D1"/>
    <property type="match status" value="1"/>
</dbReference>
<dbReference type="InterPro" id="IPR047177">
    <property type="entry name" value="Pept_M20A"/>
</dbReference>
<keyword evidence="3 7" id="KW-0479">Metal-binding</keyword>
<dbReference type="EMBL" id="NBSH01000004">
    <property type="protein sequence ID" value="ORX38339.1"/>
    <property type="molecule type" value="Genomic_DNA"/>
</dbReference>
<dbReference type="InterPro" id="IPR017141">
    <property type="entry name" value="Pept_M20_carboxypep"/>
</dbReference>
<dbReference type="InParanoid" id="A0A1Y1UK18"/>
<dbReference type="GO" id="GO:0000328">
    <property type="term" value="C:fungal-type vacuole lumen"/>
    <property type="evidence" value="ECO:0007669"/>
    <property type="project" value="TreeGrafter"/>
</dbReference>
<dbReference type="GO" id="GO:0051603">
    <property type="term" value="P:proteolysis involved in protein catabolic process"/>
    <property type="evidence" value="ECO:0007669"/>
    <property type="project" value="TreeGrafter"/>
</dbReference>